<evidence type="ECO:0000256" key="4">
    <source>
        <dbReference type="SAM" id="MobiDB-lite"/>
    </source>
</evidence>
<keyword evidence="2" id="KW-0732">Signal</keyword>
<dbReference type="KEGG" id="asw:CVS48_08390"/>
<feature type="region of interest" description="Disordered" evidence="4">
    <location>
        <begin position="227"/>
        <end position="258"/>
    </location>
</feature>
<feature type="domain" description="Type II/III secretion system secretin-like" evidence="5">
    <location>
        <begin position="397"/>
        <end position="564"/>
    </location>
</feature>
<evidence type="ECO:0000313" key="8">
    <source>
        <dbReference type="Proteomes" id="UP000239990"/>
    </source>
</evidence>
<dbReference type="PANTHER" id="PTHR30332:SF24">
    <property type="entry name" value="SECRETIN GSPD-RELATED"/>
    <property type="match status" value="1"/>
</dbReference>
<protein>
    <submittedName>
        <fullName evidence="7">PilN family type IVB pilus formation outer membrane protein</fullName>
    </submittedName>
</protein>
<dbReference type="InterPro" id="IPR013359">
    <property type="entry name" value="Pilus_4B_PilN"/>
</dbReference>
<dbReference type="GeneID" id="92905947"/>
<sequence>MKRAIVLAVAVATTLSGCALQRIKDTEARVDDSYGEHAASAASMRKVRDRAVEVIDRPWVSKTPILRPSTAAYPAPLQCPITFVPAAPISVFEFGQTVTALCGVPVRITADAIAALSGGSRVGSRTPDMTPPSGSSGPMPPGGVGALGAGGSASAPLSMSARDTTISGIRWDGKPLPGLLDAVTARLGLSWSFRDGAVQIHYLDTKVFRIYAIQSKTNMQSVVQSGTQLSSSGAGGQGASGATSSSGSGGSTVSGGSTQTTMVSIESNLAEDVDRMIKSMLTPGLGQSSLSVSTGTVAVTDTPDVLSRIAAYLKTENRNITRQALFNITVAVVQRTETDDQGLDLTAVYKSLNGNYGITVANAFTAASSAGSASIGILDTATGTAGQFAGSKAILRALSSQGRVSIVTQPSVTTLNYQPVPVQVAKQTSYLAAVSNTATAQVGSTSALTPGTVTTGFSMDLLPFMIDSDQMLLQFTMNLSTDPRLRTVTSGDNSIEVPEVDSRIFSQRVRLRSGQTLILSGFEQNVDRGNRSGMFSASNWLTGGGGSTNNRREVVVILITPIVLEDDSEIQEMTDTSGQYGARSS</sequence>
<gene>
    <name evidence="7" type="ORF">C4E15_06145</name>
</gene>
<evidence type="ECO:0000256" key="3">
    <source>
        <dbReference type="ARBA" id="ARBA00023136"/>
    </source>
</evidence>
<evidence type="ECO:0000256" key="2">
    <source>
        <dbReference type="ARBA" id="ARBA00022729"/>
    </source>
</evidence>
<comment type="subcellular location">
    <subcellularLocation>
        <location evidence="1">Membrane</location>
    </subcellularLocation>
</comment>
<dbReference type="GO" id="GO:0009297">
    <property type="term" value="P:pilus assembly"/>
    <property type="evidence" value="ECO:0007669"/>
    <property type="project" value="InterPro"/>
</dbReference>
<reference evidence="7 8" key="1">
    <citation type="submission" date="2018-02" db="EMBL/GenBank/DDBJ databases">
        <title>Draft Genome of Achromobacter spanius stain 6.</title>
        <authorList>
            <person name="Gunasekera T.S."/>
            <person name="Radwan O."/>
            <person name="Ruiz O.N."/>
        </authorList>
    </citation>
    <scope>NUCLEOTIDE SEQUENCE [LARGE SCALE GENOMIC DNA]</scope>
    <source>
        <strain evidence="7 8">6</strain>
    </source>
</reference>
<dbReference type="AlphaFoldDB" id="A0A2K8S264"/>
<dbReference type="GO" id="GO:0009306">
    <property type="term" value="P:protein secretion"/>
    <property type="evidence" value="ECO:0007669"/>
    <property type="project" value="InterPro"/>
</dbReference>
<dbReference type="InterPro" id="IPR004846">
    <property type="entry name" value="T2SS/T3SS_dom"/>
</dbReference>
<feature type="region of interest" description="Disordered" evidence="4">
    <location>
        <begin position="119"/>
        <end position="150"/>
    </location>
</feature>
<dbReference type="InterPro" id="IPR011514">
    <property type="entry name" value="Secretin_N_2"/>
</dbReference>
<dbReference type="Pfam" id="PF07655">
    <property type="entry name" value="Secretin_N_2"/>
    <property type="match status" value="1"/>
</dbReference>
<evidence type="ECO:0000259" key="5">
    <source>
        <dbReference type="Pfam" id="PF00263"/>
    </source>
</evidence>
<feature type="domain" description="Secretin N-terminal" evidence="6">
    <location>
        <begin position="205"/>
        <end position="294"/>
    </location>
</feature>
<dbReference type="EMBL" id="PREU01000002">
    <property type="protein sequence ID" value="PPA77591.1"/>
    <property type="molecule type" value="Genomic_DNA"/>
</dbReference>
<comment type="caution">
    <text evidence="7">The sequence shown here is derived from an EMBL/GenBank/DDBJ whole genome shotgun (WGS) entry which is preliminary data.</text>
</comment>
<evidence type="ECO:0000259" key="6">
    <source>
        <dbReference type="Pfam" id="PF07655"/>
    </source>
</evidence>
<accession>A0A2K8S264</accession>
<dbReference type="GO" id="GO:0019867">
    <property type="term" value="C:outer membrane"/>
    <property type="evidence" value="ECO:0007669"/>
    <property type="project" value="InterPro"/>
</dbReference>
<dbReference type="NCBIfam" id="TIGR02520">
    <property type="entry name" value="pilus_B_mal_scr"/>
    <property type="match status" value="1"/>
</dbReference>
<evidence type="ECO:0000256" key="1">
    <source>
        <dbReference type="ARBA" id="ARBA00004370"/>
    </source>
</evidence>
<dbReference type="PANTHER" id="PTHR30332">
    <property type="entry name" value="PROBABLE GENERAL SECRETION PATHWAY PROTEIN D"/>
    <property type="match status" value="1"/>
</dbReference>
<name>A0A2K8S264_9BURK</name>
<dbReference type="Pfam" id="PF00263">
    <property type="entry name" value="Secretin"/>
    <property type="match status" value="1"/>
</dbReference>
<proteinExistence type="predicted"/>
<keyword evidence="3" id="KW-0472">Membrane</keyword>
<dbReference type="OrthoDB" id="6638496at2"/>
<organism evidence="7 8">
    <name type="scientific">Achromobacter spanius</name>
    <dbReference type="NCBI Taxonomy" id="217203"/>
    <lineage>
        <taxon>Bacteria</taxon>
        <taxon>Pseudomonadati</taxon>
        <taxon>Pseudomonadota</taxon>
        <taxon>Betaproteobacteria</taxon>
        <taxon>Burkholderiales</taxon>
        <taxon>Alcaligenaceae</taxon>
        <taxon>Achromobacter</taxon>
    </lineage>
</organism>
<dbReference type="Proteomes" id="UP000239990">
    <property type="component" value="Unassembled WGS sequence"/>
</dbReference>
<evidence type="ECO:0000313" key="7">
    <source>
        <dbReference type="EMBL" id="PPA77591.1"/>
    </source>
</evidence>
<dbReference type="PROSITE" id="PS51257">
    <property type="entry name" value="PROKAR_LIPOPROTEIN"/>
    <property type="match status" value="1"/>
</dbReference>
<dbReference type="InterPro" id="IPR050810">
    <property type="entry name" value="Bact_Secretion_Sys_Channel"/>
</dbReference>
<dbReference type="RefSeq" id="WP_100854037.1">
    <property type="nucleotide sequence ID" value="NZ_CADIJT010000003.1"/>
</dbReference>